<dbReference type="AlphaFoldDB" id="A0AAI8Z8R5"/>
<sequence>MFYSLAVSTLFLARLISADFIIANTTSCYGDFFLGSCSDNVQVISNGVSYEEDFTCHKLYKAQTSRYVETNTAGAYADSFTSTSDVCGAGRLYFERNYTSDAVNGTFNIYKGTDSSGDSVGTCEYTGTNVTESKRRCSQLFGTIFYEGAYRCNTTLDGYFNLDEFDFYHHGHCIDDDRFDLVCHYNDGLFEFRNDYRFYFLR</sequence>
<keyword evidence="3" id="KW-1185">Reference proteome</keyword>
<dbReference type="EMBL" id="CAVMBE010000122">
    <property type="protein sequence ID" value="CAK4034534.1"/>
    <property type="molecule type" value="Genomic_DNA"/>
</dbReference>
<reference evidence="2" key="1">
    <citation type="submission" date="2023-11" db="EMBL/GenBank/DDBJ databases">
        <authorList>
            <person name="Alioto T."/>
            <person name="Alioto T."/>
            <person name="Gomez Garrido J."/>
        </authorList>
    </citation>
    <scope>NUCLEOTIDE SEQUENCE</scope>
</reference>
<accession>A0AAI8Z8R5</accession>
<proteinExistence type="predicted"/>
<comment type="caution">
    <text evidence="2">The sequence shown here is derived from an EMBL/GenBank/DDBJ whole genome shotgun (WGS) entry which is preliminary data.</text>
</comment>
<feature type="signal peptide" evidence="1">
    <location>
        <begin position="1"/>
        <end position="18"/>
    </location>
</feature>
<keyword evidence="1" id="KW-0732">Signal</keyword>
<name>A0AAI8Z8R5_9PEZI</name>
<evidence type="ECO:0000256" key="1">
    <source>
        <dbReference type="SAM" id="SignalP"/>
    </source>
</evidence>
<evidence type="ECO:0000313" key="2">
    <source>
        <dbReference type="EMBL" id="CAK4034534.1"/>
    </source>
</evidence>
<dbReference type="Proteomes" id="UP001296104">
    <property type="component" value="Unassembled WGS sequence"/>
</dbReference>
<protein>
    <submittedName>
        <fullName evidence="2">Uncharacterized protein</fullName>
    </submittedName>
</protein>
<evidence type="ECO:0000313" key="3">
    <source>
        <dbReference type="Proteomes" id="UP001296104"/>
    </source>
</evidence>
<feature type="chain" id="PRO_5042484865" evidence="1">
    <location>
        <begin position="19"/>
        <end position="202"/>
    </location>
</feature>
<gene>
    <name evidence="2" type="ORF">LECACI_7A009692</name>
</gene>
<organism evidence="2 3">
    <name type="scientific">Lecanosticta acicola</name>
    <dbReference type="NCBI Taxonomy" id="111012"/>
    <lineage>
        <taxon>Eukaryota</taxon>
        <taxon>Fungi</taxon>
        <taxon>Dikarya</taxon>
        <taxon>Ascomycota</taxon>
        <taxon>Pezizomycotina</taxon>
        <taxon>Dothideomycetes</taxon>
        <taxon>Dothideomycetidae</taxon>
        <taxon>Mycosphaerellales</taxon>
        <taxon>Mycosphaerellaceae</taxon>
        <taxon>Lecanosticta</taxon>
    </lineage>
</organism>